<reference evidence="3" key="1">
    <citation type="submission" date="2020-05" db="EMBL/GenBank/DDBJ databases">
        <authorList>
            <person name="Chiriac C."/>
            <person name="Salcher M."/>
            <person name="Ghai R."/>
            <person name="Kavagutti S V."/>
        </authorList>
    </citation>
    <scope>NUCLEOTIDE SEQUENCE</scope>
</reference>
<feature type="transmembrane region" description="Helical" evidence="2">
    <location>
        <begin position="452"/>
        <end position="472"/>
    </location>
</feature>
<keyword evidence="2" id="KW-0812">Transmembrane</keyword>
<proteinExistence type="predicted"/>
<protein>
    <submittedName>
        <fullName evidence="3">Unannotated protein</fullName>
    </submittedName>
</protein>
<keyword evidence="2" id="KW-1133">Transmembrane helix</keyword>
<organism evidence="3">
    <name type="scientific">freshwater metagenome</name>
    <dbReference type="NCBI Taxonomy" id="449393"/>
    <lineage>
        <taxon>unclassified sequences</taxon>
        <taxon>metagenomes</taxon>
        <taxon>ecological metagenomes</taxon>
    </lineage>
</organism>
<dbReference type="GO" id="GO:0030313">
    <property type="term" value="C:cell envelope"/>
    <property type="evidence" value="ECO:0007669"/>
    <property type="project" value="UniProtKB-SubCell"/>
</dbReference>
<comment type="subcellular location">
    <subcellularLocation>
        <location evidence="1">Cell envelope</location>
    </subcellularLocation>
</comment>
<keyword evidence="2" id="KW-0472">Membrane</keyword>
<dbReference type="InterPro" id="IPR042229">
    <property type="entry name" value="Listeria/Bacterioides_rpt_sf"/>
</dbReference>
<accession>A0A6J6DAB4</accession>
<dbReference type="Gene3D" id="2.60.40.4270">
    <property type="entry name" value="Listeria-Bacteroides repeat domain"/>
    <property type="match status" value="2"/>
</dbReference>
<gene>
    <name evidence="3" type="ORF">UFOPK1591_00721</name>
</gene>
<evidence type="ECO:0000313" key="3">
    <source>
        <dbReference type="EMBL" id="CAB4560857.1"/>
    </source>
</evidence>
<dbReference type="InterPro" id="IPR013378">
    <property type="entry name" value="InlB-like_B-rpt"/>
</dbReference>
<dbReference type="EMBL" id="CAEZTD010000045">
    <property type="protein sequence ID" value="CAB4560857.1"/>
    <property type="molecule type" value="Genomic_DNA"/>
</dbReference>
<dbReference type="AlphaFoldDB" id="A0A6J6DAB4"/>
<evidence type="ECO:0000256" key="2">
    <source>
        <dbReference type="SAM" id="Phobius"/>
    </source>
</evidence>
<evidence type="ECO:0000256" key="1">
    <source>
        <dbReference type="ARBA" id="ARBA00004196"/>
    </source>
</evidence>
<dbReference type="Pfam" id="PF09479">
    <property type="entry name" value="Flg_new"/>
    <property type="match status" value="2"/>
</dbReference>
<sequence length="509" mass="53171">MHVSVVIRRIGGVVAASALVLLAGIVPAQVAAAAPGNISLYLSPPFVQGSDVTGADALLESFDSFSEGPCPTSVATGTLTANMPQACNILAAGFFSGASTTGPTATVGGAGSNSAGTGWYIDGVNPTRSITFGFTNPVRYVGFWWSGGNNGNKVEFLNGGTVVATFSSSQLVSFLGAAPPSPWPAGDEALDKFVTSIDSTMYPKGYYFGNPRAWSVIYPPSPSTMGPGAQYVYLNLYMPDSMTLDSVRFSGPGFEFDNLVTSTLSQTPPGTFVLADSIPVSKVVTFNANAADATGTTSAQASASTATLTPNGFSRPGHTFAGWNTDENGSGDAYTNEESYDFSADLALYAQWTANPTFTVTFEPNGGTGSPATQEESGTAALSSNPFSFPGYVFAGWNTEQDGSGTPYADGADFDFSSDQSLWAQWDVDPTPPPPPTPDPSIGDLVNTGLSILGPIGATGLLIAFGTPFFFVSDRFRRLRAYGSVVLHKSENLTITTPAKFFDRLRRKN</sequence>
<dbReference type="NCBIfam" id="TIGR02543">
    <property type="entry name" value="List_Bact_rpt"/>
    <property type="match status" value="1"/>
</dbReference>
<name>A0A6J6DAB4_9ZZZZ</name>